<dbReference type="OrthoDB" id="47399at2"/>
<reference evidence="1 2" key="1">
    <citation type="submission" date="2019-07" db="EMBL/GenBank/DDBJ databases">
        <title>Insights of Desulfuromonas acetexigens electromicrobiology.</title>
        <authorList>
            <person name="Katuri K."/>
            <person name="Sapireddy V."/>
            <person name="Shaw D.R."/>
            <person name="Saikaly P."/>
        </authorList>
    </citation>
    <scope>NUCLEOTIDE SEQUENCE [LARGE SCALE GENOMIC DNA]</scope>
    <source>
        <strain evidence="1 2">2873</strain>
    </source>
</reference>
<evidence type="ECO:0000313" key="2">
    <source>
        <dbReference type="Proteomes" id="UP000317155"/>
    </source>
</evidence>
<dbReference type="Proteomes" id="UP000317155">
    <property type="component" value="Unassembled WGS sequence"/>
</dbReference>
<dbReference type="AlphaFoldDB" id="A0A550J746"/>
<sequence>MLLEERISLDLPLCQECAGRCCQGSPGIWVDPGRFFALFFAAQRLTLDQLRGRLPELGLVLWENSGVPVPAPRSLATGCAFQGSDGCGFSVAERPCQCLALIPLIATLAQPQGCLCRVPEAFSRKAARRNWQDYWQTV</sequence>
<protein>
    <recommendedName>
        <fullName evidence="3">YkgJ family cysteine cluster protein</fullName>
    </recommendedName>
</protein>
<evidence type="ECO:0000313" key="1">
    <source>
        <dbReference type="EMBL" id="TRO78982.1"/>
    </source>
</evidence>
<gene>
    <name evidence="1" type="ORF">FL622_14665</name>
</gene>
<keyword evidence="2" id="KW-1185">Reference proteome</keyword>
<evidence type="ECO:0008006" key="3">
    <source>
        <dbReference type="Google" id="ProtNLM"/>
    </source>
</evidence>
<comment type="caution">
    <text evidence="1">The sequence shown here is derived from an EMBL/GenBank/DDBJ whole genome shotgun (WGS) entry which is preliminary data.</text>
</comment>
<accession>A0A550J746</accession>
<proteinExistence type="predicted"/>
<name>A0A550J746_9BACT</name>
<dbReference type="EMBL" id="VJVV01000013">
    <property type="protein sequence ID" value="TRO78982.1"/>
    <property type="molecule type" value="Genomic_DNA"/>
</dbReference>
<organism evidence="1 2">
    <name type="scientific">Trichloromonas acetexigens</name>
    <dbReference type="NCBI Taxonomy" id="38815"/>
    <lineage>
        <taxon>Bacteria</taxon>
        <taxon>Pseudomonadati</taxon>
        <taxon>Thermodesulfobacteriota</taxon>
        <taxon>Desulfuromonadia</taxon>
        <taxon>Desulfuromonadales</taxon>
        <taxon>Trichloromonadaceae</taxon>
        <taxon>Trichloromonas</taxon>
    </lineage>
</organism>